<dbReference type="AlphaFoldDB" id="A0AAD4ZWR8"/>
<keyword evidence="2" id="KW-0677">Repeat</keyword>
<dbReference type="Pfam" id="PF20160">
    <property type="entry name" value="C-JID"/>
    <property type="match status" value="1"/>
</dbReference>
<proteinExistence type="predicted"/>
<dbReference type="EMBL" id="JAJFAZ020000001">
    <property type="protein sequence ID" value="KAI5355647.1"/>
    <property type="molecule type" value="Genomic_DNA"/>
</dbReference>
<dbReference type="Proteomes" id="UP001054821">
    <property type="component" value="Chromosome 1"/>
</dbReference>
<comment type="caution">
    <text evidence="4">The sequence shown here is derived from an EMBL/GenBank/DDBJ whole genome shotgun (WGS) entry which is preliminary data.</text>
</comment>
<protein>
    <recommendedName>
        <fullName evidence="3">C-JID domain-containing protein</fullName>
    </recommendedName>
</protein>
<gene>
    <name evidence="4" type="ORF">L3X38_008542</name>
</gene>
<evidence type="ECO:0000259" key="3">
    <source>
        <dbReference type="Pfam" id="PF20160"/>
    </source>
</evidence>
<accession>A0AAD4ZWR8</accession>
<evidence type="ECO:0000313" key="5">
    <source>
        <dbReference type="Proteomes" id="UP001054821"/>
    </source>
</evidence>
<evidence type="ECO:0000256" key="1">
    <source>
        <dbReference type="ARBA" id="ARBA00022614"/>
    </source>
</evidence>
<feature type="domain" description="C-JID" evidence="3">
    <location>
        <begin position="40"/>
        <end position="90"/>
    </location>
</feature>
<evidence type="ECO:0000256" key="2">
    <source>
        <dbReference type="ARBA" id="ARBA00022737"/>
    </source>
</evidence>
<evidence type="ECO:0000313" key="4">
    <source>
        <dbReference type="EMBL" id="KAI5355647.1"/>
    </source>
</evidence>
<keyword evidence="1" id="KW-0433">Leucine-rich repeat</keyword>
<keyword evidence="5" id="KW-1185">Reference proteome</keyword>
<reference evidence="4 5" key="1">
    <citation type="journal article" date="2022" name="G3 (Bethesda)">
        <title>Whole-genome sequence and methylome profiling of the almond [Prunus dulcis (Mill.) D.A. Webb] cultivar 'Nonpareil'.</title>
        <authorList>
            <person name="D'Amico-Willman K.M."/>
            <person name="Ouma W.Z."/>
            <person name="Meulia T."/>
            <person name="Sideli G.M."/>
            <person name="Gradziel T.M."/>
            <person name="Fresnedo-Ramirez J."/>
        </authorList>
    </citation>
    <scope>NUCLEOTIDE SEQUENCE [LARGE SCALE GENOMIC DNA]</scope>
    <source>
        <strain evidence="4">Clone GOH B32 T37-40</strain>
    </source>
</reference>
<name>A0AAD4ZWR8_PRUDU</name>
<sequence>MEFSRAAVLFYIRVRNFLVKRIDVGYVRPKNSQIRCEFAFPGNEIPEWWPSDDESRVGIWSASVKLHPGWFTDPKWLGFALCVVVASSDHGIFRGFLRLN</sequence>
<organism evidence="4 5">
    <name type="scientific">Prunus dulcis</name>
    <name type="common">Almond</name>
    <name type="synonym">Amygdalus dulcis</name>
    <dbReference type="NCBI Taxonomy" id="3755"/>
    <lineage>
        <taxon>Eukaryota</taxon>
        <taxon>Viridiplantae</taxon>
        <taxon>Streptophyta</taxon>
        <taxon>Embryophyta</taxon>
        <taxon>Tracheophyta</taxon>
        <taxon>Spermatophyta</taxon>
        <taxon>Magnoliopsida</taxon>
        <taxon>eudicotyledons</taxon>
        <taxon>Gunneridae</taxon>
        <taxon>Pentapetalae</taxon>
        <taxon>rosids</taxon>
        <taxon>fabids</taxon>
        <taxon>Rosales</taxon>
        <taxon>Rosaceae</taxon>
        <taxon>Amygdaloideae</taxon>
        <taxon>Amygdaleae</taxon>
        <taxon>Prunus</taxon>
    </lineage>
</organism>
<dbReference type="InterPro" id="IPR045344">
    <property type="entry name" value="C-JID"/>
</dbReference>